<keyword evidence="2 4" id="KW-0863">Zinc-finger</keyword>
<dbReference type="InterPro" id="IPR001965">
    <property type="entry name" value="Znf_PHD"/>
</dbReference>
<dbReference type="GO" id="GO:0008623">
    <property type="term" value="C:CHRAC"/>
    <property type="evidence" value="ECO:0007669"/>
    <property type="project" value="TreeGrafter"/>
</dbReference>
<keyword evidence="1" id="KW-0479">Metal-binding</keyword>
<dbReference type="FunFam" id="3.30.40.100:FF:000005">
    <property type="entry name" value="uncharacterized protein LOC106759733 isoform X4"/>
    <property type="match status" value="1"/>
</dbReference>
<protein>
    <submittedName>
        <fullName evidence="7">Uncharacterized protein</fullName>
    </submittedName>
</protein>
<dbReference type="GO" id="GO:0000228">
    <property type="term" value="C:nuclear chromosome"/>
    <property type="evidence" value="ECO:0007669"/>
    <property type="project" value="TreeGrafter"/>
</dbReference>
<evidence type="ECO:0000256" key="1">
    <source>
        <dbReference type="ARBA" id="ARBA00022723"/>
    </source>
</evidence>
<dbReference type="EMBL" id="JBDFQZ010000006">
    <property type="protein sequence ID" value="KAK9715806.1"/>
    <property type="molecule type" value="Genomic_DNA"/>
</dbReference>
<dbReference type="InterPro" id="IPR011124">
    <property type="entry name" value="Znf_CW"/>
</dbReference>
<dbReference type="GO" id="GO:0003677">
    <property type="term" value="F:DNA binding"/>
    <property type="evidence" value="ECO:0007669"/>
    <property type="project" value="TreeGrafter"/>
</dbReference>
<dbReference type="InterPro" id="IPR019787">
    <property type="entry name" value="Znf_PHD-finger"/>
</dbReference>
<dbReference type="GO" id="GO:0045740">
    <property type="term" value="P:positive regulation of DNA replication"/>
    <property type="evidence" value="ECO:0007669"/>
    <property type="project" value="TreeGrafter"/>
</dbReference>
<sequence>MDSKYEVNIELGYKSTNGTASSSLQKADGGCSLSNVQSCNTSECSAFNYVYRRRRLLKNPAPLPQAYVTAKKESPDTINFVYERRKRQKSGVTNFFGAVLSKTSASGACSYAVGSENRTTATIEKAEGVREEDAARSVSAIVGNKELHFTTSDTIIGCSIDNRCSNSKDKMIKTAELCSVDDSCSSSMLNINGGLVPSNTEIYDTDECSSSGAHVSDVMKDDLSLSLKALCVSVLQSYGLLNVSGPSDEDSPSCSGSDFSRSCHVCGLTESALEMLICDECDKAFHLSCFNPSIKKIPIDDWHCQSCAKKKHNFNRERAVRKSSIIGSGKGSVTSEGHSSAIELMLKDTRPYVTSVRVGKGFQAVVPEWCGPATKDPDEIPEPTELDSSFGTSLHSLVREKPRKSNFIGNWLQCKDIIIGMGDDIDGSICGKWRRAPLFEVQTDKWDCFHSVLWDPTYADCCVPQELETEEVLKQLKYIELLRPRLQAKKRKLDTCGVTGANGSMTEDASAQTV</sequence>
<evidence type="ECO:0000259" key="5">
    <source>
        <dbReference type="PROSITE" id="PS50016"/>
    </source>
</evidence>
<dbReference type="Proteomes" id="UP001443914">
    <property type="component" value="Unassembled WGS sequence"/>
</dbReference>
<dbReference type="GO" id="GO:0008270">
    <property type="term" value="F:zinc ion binding"/>
    <property type="evidence" value="ECO:0007669"/>
    <property type="project" value="UniProtKB-KW"/>
</dbReference>
<proteinExistence type="predicted"/>
<evidence type="ECO:0000256" key="2">
    <source>
        <dbReference type="ARBA" id="ARBA00022771"/>
    </source>
</evidence>
<dbReference type="PANTHER" id="PTHR46510">
    <property type="entry name" value="BROMODOMAIN ADJACENT TO ZINC FINGER DOMAIN PROTEIN 1A"/>
    <property type="match status" value="1"/>
</dbReference>
<dbReference type="InterPro" id="IPR011011">
    <property type="entry name" value="Znf_FYVE_PHD"/>
</dbReference>
<dbReference type="PANTHER" id="PTHR46510:SF1">
    <property type="entry name" value="BROMODOMAIN ADJACENT TO ZINC FINGER DOMAIN PROTEIN 1A"/>
    <property type="match status" value="1"/>
</dbReference>
<dbReference type="SUPFAM" id="SSF57903">
    <property type="entry name" value="FYVE/PHD zinc finger"/>
    <property type="match status" value="1"/>
</dbReference>
<organism evidence="7 8">
    <name type="scientific">Saponaria officinalis</name>
    <name type="common">Common soapwort</name>
    <name type="synonym">Lychnis saponaria</name>
    <dbReference type="NCBI Taxonomy" id="3572"/>
    <lineage>
        <taxon>Eukaryota</taxon>
        <taxon>Viridiplantae</taxon>
        <taxon>Streptophyta</taxon>
        <taxon>Embryophyta</taxon>
        <taxon>Tracheophyta</taxon>
        <taxon>Spermatophyta</taxon>
        <taxon>Magnoliopsida</taxon>
        <taxon>eudicotyledons</taxon>
        <taxon>Gunneridae</taxon>
        <taxon>Pentapetalae</taxon>
        <taxon>Caryophyllales</taxon>
        <taxon>Caryophyllaceae</taxon>
        <taxon>Caryophylleae</taxon>
        <taxon>Saponaria</taxon>
    </lineage>
</organism>
<name>A0AAW1KBS6_SAPOF</name>
<dbReference type="InterPro" id="IPR013083">
    <property type="entry name" value="Znf_RING/FYVE/PHD"/>
</dbReference>
<evidence type="ECO:0000313" key="7">
    <source>
        <dbReference type="EMBL" id="KAK9715806.1"/>
    </source>
</evidence>
<dbReference type="GO" id="GO:0006338">
    <property type="term" value="P:chromatin remodeling"/>
    <property type="evidence" value="ECO:0007669"/>
    <property type="project" value="InterPro"/>
</dbReference>
<reference evidence="7" key="1">
    <citation type="submission" date="2024-03" db="EMBL/GenBank/DDBJ databases">
        <title>WGS assembly of Saponaria officinalis var. Norfolk2.</title>
        <authorList>
            <person name="Jenkins J."/>
            <person name="Shu S."/>
            <person name="Grimwood J."/>
            <person name="Barry K."/>
            <person name="Goodstein D."/>
            <person name="Schmutz J."/>
            <person name="Leebens-Mack J."/>
            <person name="Osbourn A."/>
        </authorList>
    </citation>
    <scope>NUCLEOTIDE SEQUENCE [LARGE SCALE GENOMIC DNA]</scope>
    <source>
        <strain evidence="7">JIC</strain>
    </source>
</reference>
<dbReference type="GO" id="GO:0006355">
    <property type="term" value="P:regulation of DNA-templated transcription"/>
    <property type="evidence" value="ECO:0007669"/>
    <property type="project" value="TreeGrafter"/>
</dbReference>
<dbReference type="GO" id="GO:0031445">
    <property type="term" value="P:regulation of heterochromatin formation"/>
    <property type="evidence" value="ECO:0007669"/>
    <property type="project" value="TreeGrafter"/>
</dbReference>
<dbReference type="PROSITE" id="PS51050">
    <property type="entry name" value="ZF_CW"/>
    <property type="match status" value="1"/>
</dbReference>
<dbReference type="Gene3D" id="3.30.40.10">
    <property type="entry name" value="Zinc/RING finger domain, C3HC4 (zinc finger)"/>
    <property type="match status" value="1"/>
</dbReference>
<evidence type="ECO:0000256" key="4">
    <source>
        <dbReference type="PROSITE-ProRule" id="PRU00146"/>
    </source>
</evidence>
<keyword evidence="8" id="KW-1185">Reference proteome</keyword>
<dbReference type="Pfam" id="PF00628">
    <property type="entry name" value="PHD"/>
    <property type="match status" value="1"/>
</dbReference>
<dbReference type="InterPro" id="IPR019786">
    <property type="entry name" value="Zinc_finger_PHD-type_CS"/>
</dbReference>
<dbReference type="PROSITE" id="PS50016">
    <property type="entry name" value="ZF_PHD_2"/>
    <property type="match status" value="1"/>
</dbReference>
<comment type="caution">
    <text evidence="7">The sequence shown here is derived from an EMBL/GenBank/DDBJ whole genome shotgun (WGS) entry which is preliminary data.</text>
</comment>
<gene>
    <name evidence="7" type="ORF">RND81_06G190800</name>
</gene>
<dbReference type="InterPro" id="IPR047171">
    <property type="entry name" value="BAZ1A"/>
</dbReference>
<dbReference type="PROSITE" id="PS01359">
    <property type="entry name" value="ZF_PHD_1"/>
    <property type="match status" value="1"/>
</dbReference>
<dbReference type="AlphaFoldDB" id="A0AAW1KBS6"/>
<feature type="domain" description="CW-type" evidence="6">
    <location>
        <begin position="405"/>
        <end position="469"/>
    </location>
</feature>
<evidence type="ECO:0000259" key="6">
    <source>
        <dbReference type="PROSITE" id="PS51050"/>
    </source>
</evidence>
<feature type="domain" description="PHD-type" evidence="5">
    <location>
        <begin position="260"/>
        <end position="310"/>
    </location>
</feature>
<dbReference type="Gene3D" id="3.30.40.100">
    <property type="match status" value="1"/>
</dbReference>
<accession>A0AAW1KBS6</accession>
<dbReference type="SMART" id="SM00249">
    <property type="entry name" value="PHD"/>
    <property type="match status" value="1"/>
</dbReference>
<keyword evidence="3" id="KW-0862">Zinc</keyword>
<evidence type="ECO:0000256" key="3">
    <source>
        <dbReference type="ARBA" id="ARBA00022833"/>
    </source>
</evidence>
<evidence type="ECO:0000313" key="8">
    <source>
        <dbReference type="Proteomes" id="UP001443914"/>
    </source>
</evidence>